<dbReference type="RefSeq" id="WP_156453669.1">
    <property type="nucleotide sequence ID" value="NZ_BPQO01000025.1"/>
</dbReference>
<organism evidence="2 3">
    <name type="scientific">Methylobacterium hispanicum</name>
    <dbReference type="NCBI Taxonomy" id="270350"/>
    <lineage>
        <taxon>Bacteria</taxon>
        <taxon>Pseudomonadati</taxon>
        <taxon>Pseudomonadota</taxon>
        <taxon>Alphaproteobacteria</taxon>
        <taxon>Hyphomicrobiales</taxon>
        <taxon>Methylobacteriaceae</taxon>
        <taxon>Methylobacterium</taxon>
    </lineage>
</organism>
<dbReference type="Proteomes" id="UP001055247">
    <property type="component" value="Unassembled WGS sequence"/>
</dbReference>
<sequence length="50" mass="5034">MLTVTIPMTGSLTAIPPALGLAAAGAALACLALHAACRAVLRPQPARVRR</sequence>
<keyword evidence="1" id="KW-0812">Transmembrane</keyword>
<evidence type="ECO:0000313" key="3">
    <source>
        <dbReference type="Proteomes" id="UP001055247"/>
    </source>
</evidence>
<keyword evidence="1" id="KW-0472">Membrane</keyword>
<dbReference type="AlphaFoldDB" id="A0AAV4ZSX7"/>
<name>A0AAV4ZSX7_9HYPH</name>
<gene>
    <name evidence="2" type="ORF">BHAOGJBA_4802</name>
</gene>
<dbReference type="EMBL" id="BPQO01000025">
    <property type="protein sequence ID" value="GJD91254.1"/>
    <property type="molecule type" value="Genomic_DNA"/>
</dbReference>
<keyword evidence="3" id="KW-1185">Reference proteome</keyword>
<evidence type="ECO:0000256" key="1">
    <source>
        <dbReference type="SAM" id="Phobius"/>
    </source>
</evidence>
<accession>A0AAV4ZSX7</accession>
<protein>
    <submittedName>
        <fullName evidence="2">Uncharacterized protein</fullName>
    </submittedName>
</protein>
<proteinExistence type="predicted"/>
<comment type="caution">
    <text evidence="2">The sequence shown here is derived from an EMBL/GenBank/DDBJ whole genome shotgun (WGS) entry which is preliminary data.</text>
</comment>
<reference evidence="2" key="1">
    <citation type="journal article" date="2016" name="Front. Microbiol.">
        <title>Genome Sequence of the Piezophilic, Mesophilic Sulfate-Reducing Bacterium Desulfovibrio indicus J2T.</title>
        <authorList>
            <person name="Cao J."/>
            <person name="Maignien L."/>
            <person name="Shao Z."/>
            <person name="Alain K."/>
            <person name="Jebbar M."/>
        </authorList>
    </citation>
    <scope>NUCLEOTIDE SEQUENCE</scope>
    <source>
        <strain evidence="2">DSM 16372</strain>
    </source>
</reference>
<reference evidence="2" key="2">
    <citation type="submission" date="2021-08" db="EMBL/GenBank/DDBJ databases">
        <authorList>
            <person name="Tani A."/>
            <person name="Ola A."/>
            <person name="Ogura Y."/>
            <person name="Katsura K."/>
            <person name="Hayashi T."/>
        </authorList>
    </citation>
    <scope>NUCLEOTIDE SEQUENCE</scope>
    <source>
        <strain evidence="2">DSM 16372</strain>
    </source>
</reference>
<feature type="transmembrane region" description="Helical" evidence="1">
    <location>
        <begin position="20"/>
        <end position="41"/>
    </location>
</feature>
<evidence type="ECO:0000313" key="2">
    <source>
        <dbReference type="EMBL" id="GJD91254.1"/>
    </source>
</evidence>
<keyword evidence="1" id="KW-1133">Transmembrane helix</keyword>